<dbReference type="PANTHER" id="PTHR33745:SF1">
    <property type="entry name" value="RSBT ANTAGONIST PROTEIN RSBS"/>
    <property type="match status" value="1"/>
</dbReference>
<proteinExistence type="predicted"/>
<evidence type="ECO:0000259" key="1">
    <source>
        <dbReference type="PROSITE" id="PS50801"/>
    </source>
</evidence>
<dbReference type="Proteomes" id="UP001211894">
    <property type="component" value="Unassembled WGS sequence"/>
</dbReference>
<feature type="domain" description="STAS" evidence="1">
    <location>
        <begin position="15"/>
        <end position="115"/>
    </location>
</feature>
<dbReference type="InterPro" id="IPR002645">
    <property type="entry name" value="STAS_dom"/>
</dbReference>
<sequence>MRTPKIPILKLGHYLLVSIQVELDDQTALQFQEDLLNKIYETGSSGVVIDLTSVDIIDSFIAKVLSDVMTMSKLLGAKMVLTGIQPAVAVTLIELGVSLADMSTAIDLEKGLETLQRELGE</sequence>
<dbReference type="Pfam" id="PF01740">
    <property type="entry name" value="STAS"/>
    <property type="match status" value="1"/>
</dbReference>
<dbReference type="CDD" id="cd07041">
    <property type="entry name" value="STAS_RsbR_RsbS_like"/>
    <property type="match status" value="1"/>
</dbReference>
<dbReference type="Gene3D" id="3.30.750.24">
    <property type="entry name" value="STAS domain"/>
    <property type="match status" value="1"/>
</dbReference>
<evidence type="ECO:0000313" key="2">
    <source>
        <dbReference type="EMBL" id="MDA7026556.1"/>
    </source>
</evidence>
<dbReference type="InterPro" id="IPR036513">
    <property type="entry name" value="STAS_dom_sf"/>
</dbReference>
<keyword evidence="3" id="KW-1185">Reference proteome</keyword>
<protein>
    <submittedName>
        <fullName evidence="2">STAS domain-containing protein</fullName>
    </submittedName>
</protein>
<dbReference type="EMBL" id="JAQKAB010000004">
    <property type="protein sequence ID" value="MDA7026556.1"/>
    <property type="molecule type" value="Genomic_DNA"/>
</dbReference>
<accession>A0ABT4X543</accession>
<dbReference type="SUPFAM" id="SSF52091">
    <property type="entry name" value="SpoIIaa-like"/>
    <property type="match status" value="1"/>
</dbReference>
<organism evidence="2 3">
    <name type="scientific">Bacillus changyiensis</name>
    <dbReference type="NCBI Taxonomy" id="3004103"/>
    <lineage>
        <taxon>Bacteria</taxon>
        <taxon>Bacillati</taxon>
        <taxon>Bacillota</taxon>
        <taxon>Bacilli</taxon>
        <taxon>Bacillales</taxon>
        <taxon>Bacillaceae</taxon>
        <taxon>Bacillus</taxon>
    </lineage>
</organism>
<dbReference type="RefSeq" id="WP_271340407.1">
    <property type="nucleotide sequence ID" value="NZ_JAQKAB010000004.1"/>
</dbReference>
<dbReference type="PROSITE" id="PS50801">
    <property type="entry name" value="STAS"/>
    <property type="match status" value="1"/>
</dbReference>
<evidence type="ECO:0000313" key="3">
    <source>
        <dbReference type="Proteomes" id="UP001211894"/>
    </source>
</evidence>
<dbReference type="PANTHER" id="PTHR33745">
    <property type="entry name" value="RSBT ANTAGONIST PROTEIN RSBS-RELATED"/>
    <property type="match status" value="1"/>
</dbReference>
<name>A0ABT4X543_9BACI</name>
<gene>
    <name evidence="2" type="ORF">PJ311_07985</name>
</gene>
<reference evidence="2 3" key="1">
    <citation type="submission" date="2023-01" db="EMBL/GenBank/DDBJ databases">
        <title>Bacillus changyiensis sp. nov., isolated from a coastal deposit.</title>
        <authorList>
            <person name="Xiao G."/>
            <person name="Lai Q."/>
            <person name="Hu Z."/>
            <person name="Shao Z."/>
        </authorList>
    </citation>
    <scope>NUCLEOTIDE SEQUENCE [LARGE SCALE GENOMIC DNA]</scope>
    <source>
        <strain evidence="2 3">CLL-7-23</strain>
    </source>
</reference>
<dbReference type="InterPro" id="IPR051932">
    <property type="entry name" value="Bact_StressResp_Reg"/>
</dbReference>
<comment type="caution">
    <text evidence="2">The sequence shown here is derived from an EMBL/GenBank/DDBJ whole genome shotgun (WGS) entry which is preliminary data.</text>
</comment>